<dbReference type="InterPro" id="IPR005828">
    <property type="entry name" value="MFS_sugar_transport-like"/>
</dbReference>
<dbReference type="Gene3D" id="1.20.1250.20">
    <property type="entry name" value="MFS general substrate transporter like domains"/>
    <property type="match status" value="1"/>
</dbReference>
<keyword evidence="3" id="KW-1003">Cell membrane</keyword>
<sequence>MFLKFDTFGKDYAQMAAIAIGCLSSCISGMTIAWSSPYIVKITQDKETYNITEEEASYFTMINVIGLVVSLPFTSLLPDRLGRKPVLMLSALPYSLCWLLKLFFTNVYMLYIARFCAGIGDGLLFASLPLYIGEIATPEVRGVWGNGLMIFGFLGQFLINVFGIFLTVPQTSIVSLSVPLIFVSAFYFMPDSPYFFAMKDRDEEAKAALRFFRLRDDVDDEYKILKDDVKRQISESGTWKDLILIKSNRKAILIGIFIRVSLILSGIMVFITYTQFIFTQSGGNIDPAAATLIYTGVAFVLYTIASVFSEKLGRKKAFAASLALTSIILLLEGTYFYIQEYCPTIDLSNFKWFPLVGMLIFLVFVAFGVGILPGLMLSELFSASIKAKAIGVVMIIYAIMYILTNKYFYNLTRLTGLCGPFFVFGCCDMITAVLSCFIVPETKGKTLEEIQQSLKKN</sequence>
<dbReference type="InterPro" id="IPR005829">
    <property type="entry name" value="Sugar_transporter_CS"/>
</dbReference>
<evidence type="ECO:0000256" key="6">
    <source>
        <dbReference type="ARBA" id="ARBA00022989"/>
    </source>
</evidence>
<proteinExistence type="predicted"/>
<dbReference type="AlphaFoldDB" id="A0A6P7FR18"/>
<protein>
    <submittedName>
        <fullName evidence="10">Facilitated trehalose transporter Tret1-like</fullName>
    </submittedName>
</protein>
<feature type="transmembrane region" description="Helical" evidence="8">
    <location>
        <begin position="12"/>
        <end position="36"/>
    </location>
</feature>
<dbReference type="KEGG" id="dvv:114330284"/>
<dbReference type="SUPFAM" id="SSF103473">
    <property type="entry name" value="MFS general substrate transporter"/>
    <property type="match status" value="1"/>
</dbReference>
<evidence type="ECO:0000313" key="10">
    <source>
        <dbReference type="RefSeq" id="XP_028135413.1"/>
    </source>
</evidence>
<dbReference type="GO" id="GO:0022857">
    <property type="term" value="F:transmembrane transporter activity"/>
    <property type="evidence" value="ECO:0007669"/>
    <property type="project" value="InterPro"/>
</dbReference>
<feature type="transmembrane region" description="Helical" evidence="8">
    <location>
        <begin position="288"/>
        <end position="305"/>
    </location>
</feature>
<dbReference type="PROSITE" id="PS00216">
    <property type="entry name" value="SUGAR_TRANSPORT_1"/>
    <property type="match status" value="1"/>
</dbReference>
<dbReference type="InterPro" id="IPR020846">
    <property type="entry name" value="MFS_dom"/>
</dbReference>
<feature type="transmembrane region" description="Helical" evidence="8">
    <location>
        <begin position="110"/>
        <end position="131"/>
    </location>
</feature>
<gene>
    <name evidence="10" type="primary">LOC114330284</name>
</gene>
<dbReference type="InterPro" id="IPR036259">
    <property type="entry name" value="MFS_trans_sf"/>
</dbReference>
<evidence type="ECO:0000259" key="9">
    <source>
        <dbReference type="PROSITE" id="PS50850"/>
    </source>
</evidence>
<keyword evidence="4" id="KW-0762">Sugar transport</keyword>
<feature type="transmembrane region" description="Helical" evidence="8">
    <location>
        <begin position="358"/>
        <end position="377"/>
    </location>
</feature>
<evidence type="ECO:0000256" key="2">
    <source>
        <dbReference type="ARBA" id="ARBA00022448"/>
    </source>
</evidence>
<dbReference type="PANTHER" id="PTHR48021">
    <property type="match status" value="1"/>
</dbReference>
<dbReference type="GO" id="GO:0005886">
    <property type="term" value="C:plasma membrane"/>
    <property type="evidence" value="ECO:0007669"/>
    <property type="project" value="UniProtKB-SubCell"/>
</dbReference>
<dbReference type="Pfam" id="PF00083">
    <property type="entry name" value="Sugar_tr"/>
    <property type="match status" value="1"/>
</dbReference>
<evidence type="ECO:0000256" key="1">
    <source>
        <dbReference type="ARBA" id="ARBA00004651"/>
    </source>
</evidence>
<keyword evidence="2" id="KW-0813">Transport</keyword>
<reference evidence="10" key="1">
    <citation type="submission" date="2025-08" db="UniProtKB">
        <authorList>
            <consortium name="RefSeq"/>
        </authorList>
    </citation>
    <scope>IDENTIFICATION</scope>
    <source>
        <tissue evidence="10">Whole insect</tissue>
    </source>
</reference>
<organism evidence="10">
    <name type="scientific">Diabrotica virgifera virgifera</name>
    <name type="common">western corn rootworm</name>
    <dbReference type="NCBI Taxonomy" id="50390"/>
    <lineage>
        <taxon>Eukaryota</taxon>
        <taxon>Metazoa</taxon>
        <taxon>Ecdysozoa</taxon>
        <taxon>Arthropoda</taxon>
        <taxon>Hexapoda</taxon>
        <taxon>Insecta</taxon>
        <taxon>Pterygota</taxon>
        <taxon>Neoptera</taxon>
        <taxon>Endopterygota</taxon>
        <taxon>Coleoptera</taxon>
        <taxon>Polyphaga</taxon>
        <taxon>Cucujiformia</taxon>
        <taxon>Chrysomeloidea</taxon>
        <taxon>Chrysomelidae</taxon>
        <taxon>Galerucinae</taxon>
        <taxon>Diabroticina</taxon>
        <taxon>Diabroticites</taxon>
        <taxon>Diabrotica</taxon>
    </lineage>
</organism>
<dbReference type="InParanoid" id="A0A6P7FR18"/>
<feature type="domain" description="Major facilitator superfamily (MFS) profile" evidence="9">
    <location>
        <begin position="14"/>
        <end position="443"/>
    </location>
</feature>
<keyword evidence="6 8" id="KW-1133">Transmembrane helix</keyword>
<feature type="transmembrane region" description="Helical" evidence="8">
    <location>
        <begin position="143"/>
        <end position="166"/>
    </location>
</feature>
<comment type="subcellular location">
    <subcellularLocation>
        <location evidence="1">Cell membrane</location>
        <topology evidence="1">Multi-pass membrane protein</topology>
    </subcellularLocation>
</comment>
<dbReference type="PROSITE" id="PS50850">
    <property type="entry name" value="MFS"/>
    <property type="match status" value="1"/>
</dbReference>
<feature type="transmembrane region" description="Helical" evidence="8">
    <location>
        <begin position="389"/>
        <end position="409"/>
    </location>
</feature>
<dbReference type="PANTHER" id="PTHR48021:SF46">
    <property type="entry name" value="MAJOR FACILITATOR SUPERFAMILY (MFS) PROFILE DOMAIN-CONTAINING PROTEIN"/>
    <property type="match status" value="1"/>
</dbReference>
<keyword evidence="5 8" id="KW-0812">Transmembrane</keyword>
<evidence type="ECO:0000256" key="7">
    <source>
        <dbReference type="ARBA" id="ARBA00023136"/>
    </source>
</evidence>
<dbReference type="RefSeq" id="XP_028135413.1">
    <property type="nucleotide sequence ID" value="XM_028279612.1"/>
</dbReference>
<dbReference type="FunFam" id="1.20.1250.20:FF:000218">
    <property type="entry name" value="facilitated trehalose transporter Tret1"/>
    <property type="match status" value="1"/>
</dbReference>
<dbReference type="OrthoDB" id="6133115at2759"/>
<feature type="transmembrane region" description="Helical" evidence="8">
    <location>
        <begin position="56"/>
        <end position="74"/>
    </location>
</feature>
<dbReference type="InterPro" id="IPR050549">
    <property type="entry name" value="MFS_Trehalose_Transporter"/>
</dbReference>
<feature type="transmembrane region" description="Helical" evidence="8">
    <location>
        <begin position="251"/>
        <end position="276"/>
    </location>
</feature>
<evidence type="ECO:0000256" key="4">
    <source>
        <dbReference type="ARBA" id="ARBA00022597"/>
    </source>
</evidence>
<accession>A0A6P7FR18</accession>
<evidence type="ECO:0000256" key="5">
    <source>
        <dbReference type="ARBA" id="ARBA00022692"/>
    </source>
</evidence>
<feature type="transmembrane region" description="Helical" evidence="8">
    <location>
        <begin position="172"/>
        <end position="189"/>
    </location>
</feature>
<feature type="transmembrane region" description="Helical" evidence="8">
    <location>
        <begin position="421"/>
        <end position="439"/>
    </location>
</feature>
<evidence type="ECO:0000256" key="3">
    <source>
        <dbReference type="ARBA" id="ARBA00022475"/>
    </source>
</evidence>
<dbReference type="PROSITE" id="PS51257">
    <property type="entry name" value="PROKAR_LIPOPROTEIN"/>
    <property type="match status" value="1"/>
</dbReference>
<keyword evidence="7 8" id="KW-0472">Membrane</keyword>
<evidence type="ECO:0000256" key="8">
    <source>
        <dbReference type="SAM" id="Phobius"/>
    </source>
</evidence>
<feature type="transmembrane region" description="Helical" evidence="8">
    <location>
        <begin position="317"/>
        <end position="338"/>
    </location>
</feature>
<name>A0A6P7FR18_DIAVI</name>